<accession>A0ABQ5UVE8</accession>
<dbReference type="RefSeq" id="WP_284365962.1">
    <property type="nucleotide sequence ID" value="NZ_BSNI01000002.1"/>
</dbReference>
<evidence type="ECO:0008006" key="3">
    <source>
        <dbReference type="Google" id="ProtNLM"/>
    </source>
</evidence>
<comment type="caution">
    <text evidence="1">The sequence shown here is derived from an EMBL/GenBank/DDBJ whole genome shotgun (WGS) entry which is preliminary data.</text>
</comment>
<proteinExistence type="predicted"/>
<keyword evidence="2" id="KW-1185">Reference proteome</keyword>
<dbReference type="PIRSF" id="PIRSF019381">
    <property type="entry name" value="YcjX"/>
    <property type="match status" value="1"/>
</dbReference>
<organism evidence="1 2">
    <name type="scientific">Maritalea porphyrae</name>
    <dbReference type="NCBI Taxonomy" id="880732"/>
    <lineage>
        <taxon>Bacteria</taxon>
        <taxon>Pseudomonadati</taxon>
        <taxon>Pseudomonadota</taxon>
        <taxon>Alphaproteobacteria</taxon>
        <taxon>Hyphomicrobiales</taxon>
        <taxon>Devosiaceae</taxon>
        <taxon>Maritalea</taxon>
    </lineage>
</organism>
<sequence length="481" mass="53368">MSNWVDETRIALDNVVDNVQNIFTPHLRLGVTGLSRAGKTVFITSLIHQLIEGNNLPLFKPLAEGRIIGAKLSPLPNHTMPRFGFEEYLKALTGKDRHWPTSTRQISELRLTIKYQSASWVGGITGPQELHIDIVDYPGEWLLDLPLLNKSYAEWSTDAFERASEPARSDLAKNWKLFSNAIKPDSDIVEADAQALSEAFKTYLAECREDVHALSALPPGRFLMPGDLEGSPALTFAPLPPQSGTKPNNSFYATMEKRYEAYKDLVVRPFFRDHFARLDRQIVLVDTLSALNAGPAAVQDLQGAISEILSCFRTGSNNILTSLFSSNIDRILFASTKADHLHHTSHNQLELILNHLVANAARDAQYKGAATSSIALSSVRATREGEVEHEGEMLPTIIGTPQKGEKLDTKTYNGKTEIALFPGELPQKPESVFDPEADHIGQLKFLRFCPPAPETTDSGNIKLPHIRMDRAIEFLIGDKLQ</sequence>
<evidence type="ECO:0000313" key="2">
    <source>
        <dbReference type="Proteomes" id="UP001161405"/>
    </source>
</evidence>
<dbReference type="PANTHER" id="PTHR38605:SF1">
    <property type="entry name" value="ATPASE"/>
    <property type="match status" value="1"/>
</dbReference>
<protein>
    <recommendedName>
        <fullName evidence="3">YcjX family protein</fullName>
    </recommendedName>
</protein>
<reference evidence="1" key="2">
    <citation type="submission" date="2023-01" db="EMBL/GenBank/DDBJ databases">
        <title>Draft genome sequence of Maritalea porphyrae strain NBRC 107169.</title>
        <authorList>
            <person name="Sun Q."/>
            <person name="Mori K."/>
        </authorList>
    </citation>
    <scope>NUCLEOTIDE SEQUENCE</scope>
    <source>
        <strain evidence="1">NBRC 107169</strain>
    </source>
</reference>
<dbReference type="PANTHER" id="PTHR38605">
    <property type="entry name" value="ATPASE-RELATED"/>
    <property type="match status" value="1"/>
</dbReference>
<dbReference type="Proteomes" id="UP001161405">
    <property type="component" value="Unassembled WGS sequence"/>
</dbReference>
<reference evidence="1" key="1">
    <citation type="journal article" date="2014" name="Int. J. Syst. Evol. Microbiol.">
        <title>Complete genome of a new Firmicutes species belonging to the dominant human colonic microbiota ('Ruminococcus bicirculans') reveals two chromosomes and a selective capacity to utilize plant glucans.</title>
        <authorList>
            <consortium name="NISC Comparative Sequencing Program"/>
            <person name="Wegmann U."/>
            <person name="Louis P."/>
            <person name="Goesmann A."/>
            <person name="Henrissat B."/>
            <person name="Duncan S.H."/>
            <person name="Flint H.J."/>
        </authorList>
    </citation>
    <scope>NUCLEOTIDE SEQUENCE</scope>
    <source>
        <strain evidence="1">NBRC 107169</strain>
    </source>
</reference>
<dbReference type="InterPro" id="IPR007413">
    <property type="entry name" value="YcjX-like"/>
</dbReference>
<gene>
    <name evidence="1" type="ORF">GCM10007879_31130</name>
</gene>
<dbReference type="EMBL" id="BSNI01000002">
    <property type="protein sequence ID" value="GLQ18864.1"/>
    <property type="molecule type" value="Genomic_DNA"/>
</dbReference>
<evidence type="ECO:0000313" key="1">
    <source>
        <dbReference type="EMBL" id="GLQ18864.1"/>
    </source>
</evidence>
<name>A0ABQ5UVE8_9HYPH</name>
<dbReference type="Pfam" id="PF04317">
    <property type="entry name" value="DUF463"/>
    <property type="match status" value="1"/>
</dbReference>